<feature type="repeat" description="WD" evidence="3">
    <location>
        <begin position="220"/>
        <end position="262"/>
    </location>
</feature>
<dbReference type="EMBL" id="DS178308">
    <property type="protein sequence ID" value="EFP87686.2"/>
    <property type="molecule type" value="Genomic_DNA"/>
</dbReference>
<evidence type="ECO:0000256" key="4">
    <source>
        <dbReference type="SAM" id="MobiDB-lite"/>
    </source>
</evidence>
<dbReference type="GeneID" id="10538919"/>
<dbReference type="PANTHER" id="PTHR44675:SF1">
    <property type="entry name" value="P21-ACTIVATED PROTEIN KINASE-INTERACTING PROTEIN 1"/>
    <property type="match status" value="1"/>
</dbReference>
<gene>
    <name evidence="5" type="ORF">PGTG_13472</name>
</gene>
<dbReference type="GO" id="GO:0000463">
    <property type="term" value="P:maturation of LSU-rRNA from tricistronic rRNA transcript (SSU-rRNA, 5.8S rRNA, LSU-rRNA)"/>
    <property type="evidence" value="ECO:0000318"/>
    <property type="project" value="GO_Central"/>
</dbReference>
<dbReference type="InterPro" id="IPR019775">
    <property type="entry name" value="WD40_repeat_CS"/>
</dbReference>
<feature type="compositionally biased region" description="Polar residues" evidence="4">
    <location>
        <begin position="481"/>
        <end position="495"/>
    </location>
</feature>
<dbReference type="GO" id="GO:0005730">
    <property type="term" value="C:nucleolus"/>
    <property type="evidence" value="ECO:0000318"/>
    <property type="project" value="GO_Central"/>
</dbReference>
<organism evidence="5 6">
    <name type="scientific">Puccinia graminis f. sp. tritici (strain CRL 75-36-700-3 / race SCCL)</name>
    <name type="common">Black stem rust fungus</name>
    <dbReference type="NCBI Taxonomy" id="418459"/>
    <lineage>
        <taxon>Eukaryota</taxon>
        <taxon>Fungi</taxon>
        <taxon>Dikarya</taxon>
        <taxon>Basidiomycota</taxon>
        <taxon>Pucciniomycotina</taxon>
        <taxon>Pucciniomycetes</taxon>
        <taxon>Pucciniales</taxon>
        <taxon>Pucciniaceae</taxon>
        <taxon>Puccinia</taxon>
    </lineage>
</organism>
<evidence type="ECO:0000256" key="1">
    <source>
        <dbReference type="ARBA" id="ARBA00022574"/>
    </source>
</evidence>
<dbReference type="Gene3D" id="2.130.10.10">
    <property type="entry name" value="YVTN repeat-like/Quinoprotein amine dehydrogenase"/>
    <property type="match status" value="2"/>
</dbReference>
<dbReference type="STRING" id="418459.E3KTZ1"/>
<proteinExistence type="predicted"/>
<accession>E3KTZ1</accession>
<name>E3KTZ1_PUCGT</name>
<sequence length="495" mass="53704">MFGMEREMGMGSQVHGAEVRTLHHQLQASSSQWNIPKLSLEFSIMKRPALQSHPSGPSTQSGSKSKKPRNVPKPVQSQATQSHPKPDSITIVIGTYEHILYGLNLTFPPSPATPTFTTLFHFVAHRSPLNVLAVPSYPATPILASSAADSPLTLWSLSKRRCLGTLSCGILATDAGGAGREPGVKVARFDRSGKILVVGDETGGMTVYRTSDWALVRKFSGGGKGRVNDLAIEPQKGRIMLSVGQDRCLRMWDLSGGKDKGKPMASVRLGTESERLGWSPSGKKMVVVTGTIVTVYDTMMSPLFTFTSPRGRVHDAKFFIDQRSEEYLILGCDDSVGRIFHLGHSTVNSDTEPQCVAELIGHSNRVKSIELVTLPNEGDSTYAVTISSDGFCHVYQLLSEQWSDPENPYELEPVAKYDTGGCRLTCLSAVAVASGHDSQDEKNTPEEQDAQEDQSAQESGDDEEDEWSGIDLQANGEELSLDNSDSCPSSDSEPN</sequence>
<keyword evidence="2" id="KW-0677">Repeat</keyword>
<dbReference type="eggNOG" id="KOG0294">
    <property type="taxonomic scope" value="Eukaryota"/>
</dbReference>
<keyword evidence="1 3" id="KW-0853">WD repeat</keyword>
<feature type="region of interest" description="Disordered" evidence="4">
    <location>
        <begin position="435"/>
        <end position="495"/>
    </location>
</feature>
<keyword evidence="6" id="KW-1185">Reference proteome</keyword>
<evidence type="ECO:0000256" key="2">
    <source>
        <dbReference type="ARBA" id="ARBA00022737"/>
    </source>
</evidence>
<dbReference type="RefSeq" id="XP_003332105.2">
    <property type="nucleotide sequence ID" value="XM_003332057.2"/>
</dbReference>
<dbReference type="InterPro" id="IPR015943">
    <property type="entry name" value="WD40/YVTN_repeat-like_dom_sf"/>
</dbReference>
<dbReference type="SMART" id="SM00320">
    <property type="entry name" value="WD40"/>
    <property type="match status" value="5"/>
</dbReference>
<dbReference type="AlphaFoldDB" id="E3KTZ1"/>
<dbReference type="InterPro" id="IPR036322">
    <property type="entry name" value="WD40_repeat_dom_sf"/>
</dbReference>
<dbReference type="GO" id="GO:0004860">
    <property type="term" value="F:protein kinase inhibitor activity"/>
    <property type="evidence" value="ECO:0000318"/>
    <property type="project" value="GO_Central"/>
</dbReference>
<dbReference type="Pfam" id="PF00400">
    <property type="entry name" value="WD40"/>
    <property type="match status" value="1"/>
</dbReference>
<protein>
    <submittedName>
        <fullName evidence="5">Uncharacterized protein</fullName>
    </submittedName>
</protein>
<evidence type="ECO:0000256" key="3">
    <source>
        <dbReference type="PROSITE-ProRule" id="PRU00221"/>
    </source>
</evidence>
<dbReference type="Proteomes" id="UP000008783">
    <property type="component" value="Unassembled WGS sequence"/>
</dbReference>
<evidence type="ECO:0000313" key="5">
    <source>
        <dbReference type="EMBL" id="EFP87686.2"/>
    </source>
</evidence>
<dbReference type="PANTHER" id="PTHR44675">
    <property type="entry name" value="PAK1 INTERACTING PROTEIN 1"/>
    <property type="match status" value="1"/>
</dbReference>
<reference evidence="6" key="2">
    <citation type="journal article" date="2011" name="Proc. Natl. Acad. Sci. U.S.A.">
        <title>Obligate biotrophy features unraveled by the genomic analysis of rust fungi.</title>
        <authorList>
            <person name="Duplessis S."/>
            <person name="Cuomo C.A."/>
            <person name="Lin Y.-C."/>
            <person name="Aerts A."/>
            <person name="Tisserant E."/>
            <person name="Veneault-Fourrey C."/>
            <person name="Joly D.L."/>
            <person name="Hacquard S."/>
            <person name="Amselem J."/>
            <person name="Cantarel B.L."/>
            <person name="Chiu R."/>
            <person name="Coutinho P.M."/>
            <person name="Feau N."/>
            <person name="Field M."/>
            <person name="Frey P."/>
            <person name="Gelhaye E."/>
            <person name="Goldberg J."/>
            <person name="Grabherr M.G."/>
            <person name="Kodira C.D."/>
            <person name="Kohler A."/>
            <person name="Kuees U."/>
            <person name="Lindquist E.A."/>
            <person name="Lucas S.M."/>
            <person name="Mago R."/>
            <person name="Mauceli E."/>
            <person name="Morin E."/>
            <person name="Murat C."/>
            <person name="Pangilinan J.L."/>
            <person name="Park R."/>
            <person name="Pearson M."/>
            <person name="Quesneville H."/>
            <person name="Rouhier N."/>
            <person name="Sakthikumar S."/>
            <person name="Salamov A.A."/>
            <person name="Schmutz J."/>
            <person name="Selles B."/>
            <person name="Shapiro H."/>
            <person name="Tanguay P."/>
            <person name="Tuskan G.A."/>
            <person name="Henrissat B."/>
            <person name="Van de Peer Y."/>
            <person name="Rouze P."/>
            <person name="Ellis J.G."/>
            <person name="Dodds P.N."/>
            <person name="Schein J.E."/>
            <person name="Zhong S."/>
            <person name="Hamelin R.C."/>
            <person name="Grigoriev I.V."/>
            <person name="Szabo L.J."/>
            <person name="Martin F."/>
        </authorList>
    </citation>
    <scope>NUCLEOTIDE SEQUENCE [LARGE SCALE GENOMIC DNA]</scope>
    <source>
        <strain evidence="6">CRL 75-36-700-3 / race SCCL</strain>
    </source>
</reference>
<feature type="region of interest" description="Disordered" evidence="4">
    <location>
        <begin position="49"/>
        <end position="86"/>
    </location>
</feature>
<dbReference type="FunCoup" id="E3KTZ1">
    <property type="interactions" value="419"/>
</dbReference>
<dbReference type="InterPro" id="IPR001680">
    <property type="entry name" value="WD40_rpt"/>
</dbReference>
<reference key="1">
    <citation type="submission" date="2007-01" db="EMBL/GenBank/DDBJ databases">
        <title>The Genome Sequence of Puccinia graminis f. sp. tritici Strain CRL 75-36-700-3.</title>
        <authorList>
            <consortium name="The Broad Institute Genome Sequencing Platform"/>
            <person name="Birren B."/>
            <person name="Lander E."/>
            <person name="Galagan J."/>
            <person name="Nusbaum C."/>
            <person name="Devon K."/>
            <person name="Cuomo C."/>
            <person name="Jaffe D."/>
            <person name="Butler J."/>
            <person name="Alvarez P."/>
            <person name="Gnerre S."/>
            <person name="Grabherr M."/>
            <person name="Mauceli E."/>
            <person name="Brockman W."/>
            <person name="Young S."/>
            <person name="LaButti K."/>
            <person name="Sykes S."/>
            <person name="DeCaprio D."/>
            <person name="Crawford M."/>
            <person name="Koehrsen M."/>
            <person name="Engels R."/>
            <person name="Montgomery P."/>
            <person name="Pearson M."/>
            <person name="Howarth C."/>
            <person name="Larson L."/>
            <person name="White J."/>
            <person name="Zeng Q."/>
            <person name="Kodira C."/>
            <person name="Yandava C."/>
            <person name="Alvarado L."/>
            <person name="O'Leary S."/>
            <person name="Szabo L."/>
            <person name="Dean R."/>
            <person name="Schein J."/>
        </authorList>
    </citation>
    <scope>NUCLEOTIDE SEQUENCE</scope>
    <source>
        <strain>CRL 75-36-700-3</strain>
    </source>
</reference>
<dbReference type="InterPro" id="IPR051959">
    <property type="entry name" value="PAK1-Kinase_Regulator"/>
</dbReference>
<dbReference type="VEuPathDB" id="FungiDB:PGTG_13472"/>
<dbReference type="SUPFAM" id="SSF50978">
    <property type="entry name" value="WD40 repeat-like"/>
    <property type="match status" value="1"/>
</dbReference>
<dbReference type="PROSITE" id="PS00678">
    <property type="entry name" value="WD_REPEATS_1"/>
    <property type="match status" value="1"/>
</dbReference>
<dbReference type="OrthoDB" id="308449at2759"/>
<feature type="compositionally biased region" description="Acidic residues" evidence="4">
    <location>
        <begin position="459"/>
        <end position="468"/>
    </location>
</feature>
<dbReference type="KEGG" id="pgr:PGTG_13472"/>
<dbReference type="HOGENOM" id="CLU_031466_0_0_1"/>
<dbReference type="InParanoid" id="E3KTZ1"/>
<feature type="compositionally biased region" description="Polar residues" evidence="4">
    <location>
        <begin position="52"/>
        <end position="63"/>
    </location>
</feature>
<dbReference type="PROSITE" id="PS50082">
    <property type="entry name" value="WD_REPEATS_2"/>
    <property type="match status" value="1"/>
</dbReference>
<evidence type="ECO:0000313" key="6">
    <source>
        <dbReference type="Proteomes" id="UP000008783"/>
    </source>
</evidence>